<dbReference type="GO" id="GO:0005634">
    <property type="term" value="C:nucleus"/>
    <property type="evidence" value="ECO:0007669"/>
    <property type="project" value="TreeGrafter"/>
</dbReference>
<protein>
    <recommendedName>
        <fullName evidence="6">WD40 repeat-like protein</fullName>
    </recommendedName>
</protein>
<dbReference type="Gene3D" id="2.130.10.10">
    <property type="entry name" value="YVTN repeat-like/Quinoprotein amine dehydrogenase"/>
    <property type="match status" value="1"/>
</dbReference>
<keyword evidence="1 3" id="KW-0853">WD repeat</keyword>
<gene>
    <name evidence="4" type="ORF">K443DRAFT_597111</name>
</gene>
<dbReference type="STRING" id="1095629.A0A0C9WL12"/>
<dbReference type="Proteomes" id="UP000054477">
    <property type="component" value="Unassembled WGS sequence"/>
</dbReference>
<feature type="repeat" description="WD" evidence="3">
    <location>
        <begin position="1"/>
        <end position="32"/>
    </location>
</feature>
<evidence type="ECO:0000256" key="2">
    <source>
        <dbReference type="ARBA" id="ARBA00022737"/>
    </source>
</evidence>
<reference evidence="5" key="2">
    <citation type="submission" date="2015-01" db="EMBL/GenBank/DDBJ databases">
        <title>Evolutionary Origins and Diversification of the Mycorrhizal Mutualists.</title>
        <authorList>
            <consortium name="DOE Joint Genome Institute"/>
            <consortium name="Mycorrhizal Genomics Consortium"/>
            <person name="Kohler A."/>
            <person name="Kuo A."/>
            <person name="Nagy L.G."/>
            <person name="Floudas D."/>
            <person name="Copeland A."/>
            <person name="Barry K.W."/>
            <person name="Cichocki N."/>
            <person name="Veneault-Fourrey C."/>
            <person name="LaButti K."/>
            <person name="Lindquist E.A."/>
            <person name="Lipzen A."/>
            <person name="Lundell T."/>
            <person name="Morin E."/>
            <person name="Murat C."/>
            <person name="Riley R."/>
            <person name="Ohm R."/>
            <person name="Sun H."/>
            <person name="Tunlid A."/>
            <person name="Henrissat B."/>
            <person name="Grigoriev I.V."/>
            <person name="Hibbett D.S."/>
            <person name="Martin F."/>
        </authorList>
    </citation>
    <scope>NUCLEOTIDE SEQUENCE [LARGE SCALE GENOMIC DNA]</scope>
    <source>
        <strain evidence="5">LaAM-08-1</strain>
    </source>
</reference>
<dbReference type="InterPro" id="IPR015943">
    <property type="entry name" value="WD40/YVTN_repeat-like_dom_sf"/>
</dbReference>
<dbReference type="PROSITE" id="PS50082">
    <property type="entry name" value="WD_REPEATS_2"/>
    <property type="match status" value="2"/>
</dbReference>
<organism evidence="4 5">
    <name type="scientific">Laccaria amethystina LaAM-08-1</name>
    <dbReference type="NCBI Taxonomy" id="1095629"/>
    <lineage>
        <taxon>Eukaryota</taxon>
        <taxon>Fungi</taxon>
        <taxon>Dikarya</taxon>
        <taxon>Basidiomycota</taxon>
        <taxon>Agaricomycotina</taxon>
        <taxon>Agaricomycetes</taxon>
        <taxon>Agaricomycetidae</taxon>
        <taxon>Agaricales</taxon>
        <taxon>Agaricineae</taxon>
        <taxon>Hydnangiaceae</taxon>
        <taxon>Laccaria</taxon>
    </lineage>
</organism>
<dbReference type="HOGENOM" id="CLU_000288_57_19_1"/>
<reference evidence="4 5" key="1">
    <citation type="submission" date="2014-04" db="EMBL/GenBank/DDBJ databases">
        <authorList>
            <consortium name="DOE Joint Genome Institute"/>
            <person name="Kuo A."/>
            <person name="Kohler A."/>
            <person name="Nagy L.G."/>
            <person name="Floudas D."/>
            <person name="Copeland A."/>
            <person name="Barry K.W."/>
            <person name="Cichocki N."/>
            <person name="Veneault-Fourrey C."/>
            <person name="LaButti K."/>
            <person name="Lindquist E.A."/>
            <person name="Lipzen A."/>
            <person name="Lundell T."/>
            <person name="Morin E."/>
            <person name="Murat C."/>
            <person name="Sun H."/>
            <person name="Tunlid A."/>
            <person name="Henrissat B."/>
            <person name="Grigoriev I.V."/>
            <person name="Hibbett D.S."/>
            <person name="Martin F."/>
            <person name="Nordberg H.P."/>
            <person name="Cantor M.N."/>
            <person name="Hua S.X."/>
        </authorList>
    </citation>
    <scope>NUCLEOTIDE SEQUENCE [LARGE SCALE GENOMIC DNA]</scope>
    <source>
        <strain evidence="4 5">LaAM-08-1</strain>
    </source>
</reference>
<evidence type="ECO:0000313" key="5">
    <source>
        <dbReference type="Proteomes" id="UP000054477"/>
    </source>
</evidence>
<proteinExistence type="predicted"/>
<name>A0A0C9WL12_9AGAR</name>
<dbReference type="EMBL" id="KN839384">
    <property type="protein sequence ID" value="KIJ89890.1"/>
    <property type="molecule type" value="Genomic_DNA"/>
</dbReference>
<evidence type="ECO:0000256" key="1">
    <source>
        <dbReference type="ARBA" id="ARBA00022574"/>
    </source>
</evidence>
<evidence type="ECO:0000313" key="4">
    <source>
        <dbReference type="EMBL" id="KIJ89890.1"/>
    </source>
</evidence>
<dbReference type="InterPro" id="IPR036322">
    <property type="entry name" value="WD40_repeat_dom_sf"/>
</dbReference>
<dbReference type="Pfam" id="PF00400">
    <property type="entry name" value="WD40"/>
    <property type="match status" value="2"/>
</dbReference>
<evidence type="ECO:0000256" key="3">
    <source>
        <dbReference type="PROSITE-ProRule" id="PRU00221"/>
    </source>
</evidence>
<sequence length="165" mass="18087">VAFSQDGSRVVSGSADETVRIWNVTTGEVEAELKGHTGWVTSVAFSQDGSQVVSGSNDETVRIGNVTTGHSQLMFASHITLPDGSRVNKTSPGYFRIFYPLQQPTPSLNSYTQLSENGDWIMANLRDCCIPSEYRNYYCSSIWGSRICLGYESGRVVIFDITAAL</sequence>
<dbReference type="SMART" id="SM00320">
    <property type="entry name" value="WD40"/>
    <property type="match status" value="2"/>
</dbReference>
<feature type="non-terminal residue" evidence="4">
    <location>
        <position position="1"/>
    </location>
</feature>
<dbReference type="GO" id="GO:1990234">
    <property type="term" value="C:transferase complex"/>
    <property type="evidence" value="ECO:0007669"/>
    <property type="project" value="UniProtKB-ARBA"/>
</dbReference>
<dbReference type="OrthoDB" id="3203311at2759"/>
<feature type="repeat" description="WD" evidence="3">
    <location>
        <begin position="33"/>
        <end position="74"/>
    </location>
</feature>
<dbReference type="PROSITE" id="PS50294">
    <property type="entry name" value="WD_REPEATS_REGION"/>
    <property type="match status" value="2"/>
</dbReference>
<dbReference type="InterPro" id="IPR001680">
    <property type="entry name" value="WD40_rpt"/>
</dbReference>
<dbReference type="PANTHER" id="PTHR22847:SF637">
    <property type="entry name" value="WD REPEAT DOMAIN 5B"/>
    <property type="match status" value="1"/>
</dbReference>
<dbReference type="AlphaFoldDB" id="A0A0C9WL12"/>
<dbReference type="PANTHER" id="PTHR22847">
    <property type="entry name" value="WD40 REPEAT PROTEIN"/>
    <property type="match status" value="1"/>
</dbReference>
<keyword evidence="5" id="KW-1185">Reference proteome</keyword>
<keyword evidence="2" id="KW-0677">Repeat</keyword>
<dbReference type="PROSITE" id="PS00678">
    <property type="entry name" value="WD_REPEATS_1"/>
    <property type="match status" value="1"/>
</dbReference>
<accession>A0A0C9WL12</accession>
<dbReference type="InterPro" id="IPR019775">
    <property type="entry name" value="WD40_repeat_CS"/>
</dbReference>
<dbReference type="SUPFAM" id="SSF50978">
    <property type="entry name" value="WD40 repeat-like"/>
    <property type="match status" value="1"/>
</dbReference>
<evidence type="ECO:0008006" key="6">
    <source>
        <dbReference type="Google" id="ProtNLM"/>
    </source>
</evidence>